<name>A0A7S2NZS6_9STRA</name>
<gene>
    <name evidence="3" type="ORF">LDAN0321_LOCUS7126</name>
</gene>
<dbReference type="EMBL" id="HBGY01011238">
    <property type="protein sequence ID" value="CAD9570191.1"/>
    <property type="molecule type" value="Transcribed_RNA"/>
</dbReference>
<evidence type="ECO:0000256" key="1">
    <source>
        <dbReference type="SAM" id="MobiDB-lite"/>
    </source>
</evidence>
<feature type="signal peptide" evidence="2">
    <location>
        <begin position="1"/>
        <end position="24"/>
    </location>
</feature>
<accession>A0A7S2NZS6</accession>
<dbReference type="AlphaFoldDB" id="A0A7S2NZS6"/>
<feature type="region of interest" description="Disordered" evidence="1">
    <location>
        <begin position="69"/>
        <end position="92"/>
    </location>
</feature>
<keyword evidence="2" id="KW-0732">Signal</keyword>
<reference evidence="3" key="1">
    <citation type="submission" date="2021-01" db="EMBL/GenBank/DDBJ databases">
        <authorList>
            <person name="Corre E."/>
            <person name="Pelletier E."/>
            <person name="Niang G."/>
            <person name="Scheremetjew M."/>
            <person name="Finn R."/>
            <person name="Kale V."/>
            <person name="Holt S."/>
            <person name="Cochrane G."/>
            <person name="Meng A."/>
            <person name="Brown T."/>
            <person name="Cohen L."/>
        </authorList>
    </citation>
    <scope>NUCLEOTIDE SEQUENCE</scope>
    <source>
        <strain evidence="3">B650</strain>
    </source>
</reference>
<feature type="chain" id="PRO_5030724923" evidence="2">
    <location>
        <begin position="25"/>
        <end position="123"/>
    </location>
</feature>
<proteinExistence type="predicted"/>
<evidence type="ECO:0000256" key="2">
    <source>
        <dbReference type="SAM" id="SignalP"/>
    </source>
</evidence>
<protein>
    <submittedName>
        <fullName evidence="3">Uncharacterized protein</fullName>
    </submittedName>
</protein>
<sequence length="123" mass="13851">MRSCRSAIIFLFTTSLLDKQVTHAQVAYSRGHVDDADYVQEHLMPGKDMPHDFHVEDVPDVYADSVEEQGGYAGSKKSLPKPTRKVMGPDGEMEDLVVPSADHLSSNDYMRYLNKLQEHADEL</sequence>
<evidence type="ECO:0000313" key="3">
    <source>
        <dbReference type="EMBL" id="CAD9570191.1"/>
    </source>
</evidence>
<organism evidence="3">
    <name type="scientific">Leptocylindrus danicus</name>
    <dbReference type="NCBI Taxonomy" id="163516"/>
    <lineage>
        <taxon>Eukaryota</taxon>
        <taxon>Sar</taxon>
        <taxon>Stramenopiles</taxon>
        <taxon>Ochrophyta</taxon>
        <taxon>Bacillariophyta</taxon>
        <taxon>Coscinodiscophyceae</taxon>
        <taxon>Chaetocerotophycidae</taxon>
        <taxon>Leptocylindrales</taxon>
        <taxon>Leptocylindraceae</taxon>
        <taxon>Leptocylindrus</taxon>
    </lineage>
</organism>